<dbReference type="SUPFAM" id="SSF52743">
    <property type="entry name" value="Subtilisin-like"/>
    <property type="match status" value="1"/>
</dbReference>
<evidence type="ECO:0000313" key="4">
    <source>
        <dbReference type="EMBL" id="GAA5177560.1"/>
    </source>
</evidence>
<dbReference type="InterPro" id="IPR000209">
    <property type="entry name" value="Peptidase_S8/S53_dom"/>
</dbReference>
<evidence type="ECO:0000256" key="2">
    <source>
        <dbReference type="SAM" id="Phobius"/>
    </source>
</evidence>
<proteinExistence type="inferred from homology"/>
<protein>
    <recommendedName>
        <fullName evidence="3">Peptidase S8/S53 domain-containing protein</fullName>
    </recommendedName>
</protein>
<dbReference type="InterPro" id="IPR036852">
    <property type="entry name" value="Peptidase_S8/S53_dom_sf"/>
</dbReference>
<feature type="transmembrane region" description="Helical" evidence="2">
    <location>
        <begin position="115"/>
        <end position="136"/>
    </location>
</feature>
<keyword evidence="2" id="KW-1133">Transmembrane helix</keyword>
<dbReference type="Proteomes" id="UP001501570">
    <property type="component" value="Unassembled WGS sequence"/>
</dbReference>
<comment type="similarity">
    <text evidence="1">Belongs to the peptidase S8 family.</text>
</comment>
<accession>A0ABP9RHJ7</accession>
<evidence type="ECO:0000259" key="3">
    <source>
        <dbReference type="Pfam" id="PF00082"/>
    </source>
</evidence>
<keyword evidence="5" id="KW-1185">Reference proteome</keyword>
<comment type="caution">
    <text evidence="1">Lacks conserved residue(s) required for the propagation of feature annotation.</text>
</comment>
<keyword evidence="2" id="KW-0472">Membrane</keyword>
<organism evidence="4 5">
    <name type="scientific">Rugosimonospora acidiphila</name>
    <dbReference type="NCBI Taxonomy" id="556531"/>
    <lineage>
        <taxon>Bacteria</taxon>
        <taxon>Bacillati</taxon>
        <taxon>Actinomycetota</taxon>
        <taxon>Actinomycetes</taxon>
        <taxon>Micromonosporales</taxon>
        <taxon>Micromonosporaceae</taxon>
        <taxon>Rugosimonospora</taxon>
    </lineage>
</organism>
<dbReference type="EMBL" id="BAABJQ010000001">
    <property type="protein sequence ID" value="GAA5177560.1"/>
    <property type="molecule type" value="Genomic_DNA"/>
</dbReference>
<dbReference type="Gene3D" id="3.40.50.200">
    <property type="entry name" value="Peptidase S8/S53 domain"/>
    <property type="match status" value="1"/>
</dbReference>
<keyword evidence="2" id="KW-0812">Transmembrane</keyword>
<dbReference type="RefSeq" id="WP_345625210.1">
    <property type="nucleotide sequence ID" value="NZ_BAABJQ010000001.1"/>
</dbReference>
<sequence>MDLVAPGGDVVAAGPGRTLASYDATSFAAPFVSATAALIRQHDPGLPAVRVSERILASADPAPDGRRSSGYGHGVANPLRAVTESLASSGPAAAPARVRMAPRPVAAPDRTRDRAAALALAGTGLAALVLLAAVVIRRGSRRGWRAGPG</sequence>
<feature type="domain" description="Peptidase S8/S53" evidence="3">
    <location>
        <begin position="2"/>
        <end position="74"/>
    </location>
</feature>
<comment type="caution">
    <text evidence="4">The sequence shown here is derived from an EMBL/GenBank/DDBJ whole genome shotgun (WGS) entry which is preliminary data.</text>
</comment>
<name>A0ABP9RHJ7_9ACTN</name>
<dbReference type="Pfam" id="PF00082">
    <property type="entry name" value="Peptidase_S8"/>
    <property type="match status" value="1"/>
</dbReference>
<evidence type="ECO:0000256" key="1">
    <source>
        <dbReference type="PROSITE-ProRule" id="PRU01240"/>
    </source>
</evidence>
<dbReference type="PROSITE" id="PS51892">
    <property type="entry name" value="SUBTILASE"/>
    <property type="match status" value="1"/>
</dbReference>
<reference evidence="5" key="1">
    <citation type="journal article" date="2019" name="Int. J. Syst. Evol. Microbiol.">
        <title>The Global Catalogue of Microorganisms (GCM) 10K type strain sequencing project: providing services to taxonomists for standard genome sequencing and annotation.</title>
        <authorList>
            <consortium name="The Broad Institute Genomics Platform"/>
            <consortium name="The Broad Institute Genome Sequencing Center for Infectious Disease"/>
            <person name="Wu L."/>
            <person name="Ma J."/>
        </authorList>
    </citation>
    <scope>NUCLEOTIDE SEQUENCE [LARGE SCALE GENOMIC DNA]</scope>
    <source>
        <strain evidence="5">JCM 18304</strain>
    </source>
</reference>
<gene>
    <name evidence="4" type="ORF">GCM10023322_02520</name>
</gene>
<evidence type="ECO:0000313" key="5">
    <source>
        <dbReference type="Proteomes" id="UP001501570"/>
    </source>
</evidence>